<feature type="compositionally biased region" description="Low complexity" evidence="1">
    <location>
        <begin position="270"/>
        <end position="281"/>
    </location>
</feature>
<feature type="region of interest" description="Disordered" evidence="1">
    <location>
        <begin position="234"/>
        <end position="318"/>
    </location>
</feature>
<dbReference type="SUPFAM" id="SSF53335">
    <property type="entry name" value="S-adenosyl-L-methionine-dependent methyltransferases"/>
    <property type="match status" value="1"/>
</dbReference>
<reference evidence="2" key="1">
    <citation type="submission" date="2020-06" db="EMBL/GenBank/DDBJ databases">
        <title>WGS assembly of Ceratodon purpureus strain R40.</title>
        <authorList>
            <person name="Carey S.B."/>
            <person name="Jenkins J."/>
            <person name="Shu S."/>
            <person name="Lovell J.T."/>
            <person name="Sreedasyam A."/>
            <person name="Maumus F."/>
            <person name="Tiley G.P."/>
            <person name="Fernandez-Pozo N."/>
            <person name="Barry K."/>
            <person name="Chen C."/>
            <person name="Wang M."/>
            <person name="Lipzen A."/>
            <person name="Daum C."/>
            <person name="Saski C.A."/>
            <person name="Payton A.C."/>
            <person name="Mcbreen J.C."/>
            <person name="Conrad R.E."/>
            <person name="Kollar L.M."/>
            <person name="Olsson S."/>
            <person name="Huttunen S."/>
            <person name="Landis J.B."/>
            <person name="Wickett N.J."/>
            <person name="Johnson M.G."/>
            <person name="Rensing S.A."/>
            <person name="Grimwood J."/>
            <person name="Schmutz J."/>
            <person name="Mcdaniel S.F."/>
        </authorList>
    </citation>
    <scope>NUCLEOTIDE SEQUENCE</scope>
    <source>
        <strain evidence="2">R40</strain>
    </source>
</reference>
<accession>A0A8T0J0K4</accession>
<gene>
    <name evidence="2" type="ORF">KC19_2G287800</name>
</gene>
<evidence type="ECO:0000256" key="1">
    <source>
        <dbReference type="SAM" id="MobiDB-lite"/>
    </source>
</evidence>
<dbReference type="PANTHER" id="PTHR14614">
    <property type="entry name" value="HEPATOCELLULAR CARCINOMA-ASSOCIATED ANTIGEN"/>
    <property type="match status" value="1"/>
</dbReference>
<dbReference type="PANTHER" id="PTHR14614:SF98">
    <property type="entry name" value="S-ADENOSYL-L-METHIONINE-DEPENDENT METHYLTRANSFERASES SUPERFAMILY PROTEIN"/>
    <property type="match status" value="1"/>
</dbReference>
<dbReference type="AlphaFoldDB" id="A0A8T0J0K4"/>
<proteinExistence type="predicted"/>
<name>A0A8T0J0K4_CERPU</name>
<organism evidence="2 3">
    <name type="scientific">Ceratodon purpureus</name>
    <name type="common">Fire moss</name>
    <name type="synonym">Dicranum purpureum</name>
    <dbReference type="NCBI Taxonomy" id="3225"/>
    <lineage>
        <taxon>Eukaryota</taxon>
        <taxon>Viridiplantae</taxon>
        <taxon>Streptophyta</taxon>
        <taxon>Embryophyta</taxon>
        <taxon>Bryophyta</taxon>
        <taxon>Bryophytina</taxon>
        <taxon>Bryopsida</taxon>
        <taxon>Dicranidae</taxon>
        <taxon>Pseudoditrichales</taxon>
        <taxon>Ditrichaceae</taxon>
        <taxon>Ceratodon</taxon>
    </lineage>
</organism>
<evidence type="ECO:0000313" key="2">
    <source>
        <dbReference type="EMBL" id="KAG0589047.1"/>
    </source>
</evidence>
<dbReference type="Pfam" id="PF10294">
    <property type="entry name" value="Methyltransf_16"/>
    <property type="match status" value="1"/>
</dbReference>
<keyword evidence="3" id="KW-1185">Reference proteome</keyword>
<dbReference type="InterPro" id="IPR019410">
    <property type="entry name" value="Methyltransf_16"/>
</dbReference>
<dbReference type="InterPro" id="IPR029063">
    <property type="entry name" value="SAM-dependent_MTases_sf"/>
</dbReference>
<dbReference type="Gene3D" id="3.40.50.150">
    <property type="entry name" value="Vaccinia Virus protein VP39"/>
    <property type="match status" value="1"/>
</dbReference>
<comment type="caution">
    <text evidence="2">The sequence shown here is derived from an EMBL/GenBank/DDBJ whole genome shotgun (WGS) entry which is preliminary data.</text>
</comment>
<dbReference type="EMBL" id="CM026422">
    <property type="protein sequence ID" value="KAG0589047.1"/>
    <property type="molecule type" value="Genomic_DNA"/>
</dbReference>
<sequence length="334" mass="36617">MEDVFNTPQTCKVELEVLGHKVSLAQNPNSQHHGTTVWDSSIVFVKYLEKNSKKGEFSRAKLHSKRVLELGAGCGLSGLGMALLGCEVVVTDQAEVVPLLRRNMERNMARAKYSALEYSHLGPIGSVEVAELDWGNQQQAEALNPPFDYIIGTDVVYKEHLLPPLLESVLALAGPKTTLLLGYEFRDSGVKEKLQELFSQHFAIKKITHSKMDAKFQHSNIDLYIMRLIRPDASAQEDKSSAEQECPSSQEPSASSPQSDEAHCNAVQDSGVSSISSSNDLISKESTEIAHEKASEATPADADETQSSISERWEAGRVGSMAARLLRDVQIPPT</sequence>
<protein>
    <submittedName>
        <fullName evidence="2">Uncharacterized protein</fullName>
    </submittedName>
</protein>
<evidence type="ECO:0000313" key="3">
    <source>
        <dbReference type="Proteomes" id="UP000822688"/>
    </source>
</evidence>
<dbReference type="OrthoDB" id="413520at2759"/>
<feature type="compositionally biased region" description="Basic and acidic residues" evidence="1">
    <location>
        <begin position="282"/>
        <end position="295"/>
    </location>
</feature>
<dbReference type="CDD" id="cd02440">
    <property type="entry name" value="AdoMet_MTases"/>
    <property type="match status" value="1"/>
</dbReference>
<feature type="compositionally biased region" description="Low complexity" evidence="1">
    <location>
        <begin position="243"/>
        <end position="259"/>
    </location>
</feature>
<dbReference type="Proteomes" id="UP000822688">
    <property type="component" value="Chromosome 2"/>
</dbReference>